<evidence type="ECO:0000259" key="4">
    <source>
        <dbReference type="Pfam" id="PF00149"/>
    </source>
</evidence>
<comment type="caution">
    <text evidence="5">The sequence shown here is derived from an EMBL/GenBank/DDBJ whole genome shotgun (WGS) entry which is preliminary data.</text>
</comment>
<dbReference type="InterPro" id="IPR006311">
    <property type="entry name" value="TAT_signal"/>
</dbReference>
<sequence length="415" mass="44177">MCDDEYLPPRPDLTEDQWLVLDRSVPTTGRAHPAPGGPGRRRVLGGAVAGAAALAMLPQLTSDRAVAAETAAPRARTATAAGTPVEKFPLPSHPGPDGSYAVLVTGDAGTGNEAQYAVAAAAREICRAEGVRLALGLGDNLYENGPESAHDDEFATKFEQPNTGIDVPWLMVLGNHDCSGLIPGSGGNPARGDREVAYATTSRRWYMPARYYSVALPGAPGSDAPLVEFFALDTNPVASTVVQLDPYFHWDGPYMREQRRWLDAALSASRAQWKIVIGHHPYLNNGKHGNAGSYDGFLIGNYSSGVHLKELYEEVVCGRADLILSGHDHTLQILEPTARSRGTRQIVCGAAGKSGDGKAHGSTPARFQDFSHHGFMVLKAAADRLTVDVHTVDPDTATSQPVHSFTATRRSVAVG</sequence>
<evidence type="ECO:0000256" key="1">
    <source>
        <dbReference type="ARBA" id="ARBA00022729"/>
    </source>
</evidence>
<dbReference type="AlphaFoldDB" id="A0A4Z0GCW2"/>
<reference evidence="5 6" key="1">
    <citation type="submission" date="2019-03" db="EMBL/GenBank/DDBJ databases">
        <authorList>
            <person name="Gonzalez-Pimentel J.L."/>
        </authorList>
    </citation>
    <scope>NUCLEOTIDE SEQUENCE [LARGE SCALE GENOMIC DNA]</scope>
    <source>
        <strain evidence="5 6">JCM 31289</strain>
    </source>
</reference>
<dbReference type="Pfam" id="PF00149">
    <property type="entry name" value="Metallophos"/>
    <property type="match status" value="1"/>
</dbReference>
<dbReference type="Gene3D" id="3.60.21.10">
    <property type="match status" value="1"/>
</dbReference>
<proteinExistence type="predicted"/>
<dbReference type="SUPFAM" id="SSF56300">
    <property type="entry name" value="Metallo-dependent phosphatases"/>
    <property type="match status" value="1"/>
</dbReference>
<evidence type="ECO:0000256" key="3">
    <source>
        <dbReference type="SAM" id="MobiDB-lite"/>
    </source>
</evidence>
<evidence type="ECO:0000256" key="2">
    <source>
        <dbReference type="ARBA" id="ARBA00022801"/>
    </source>
</evidence>
<dbReference type="EMBL" id="SRID01000352">
    <property type="protein sequence ID" value="TGA93819.1"/>
    <property type="molecule type" value="Genomic_DNA"/>
</dbReference>
<keyword evidence="6" id="KW-1185">Reference proteome</keyword>
<dbReference type="InterPro" id="IPR051558">
    <property type="entry name" value="Metallophosphoesterase_PAP"/>
</dbReference>
<dbReference type="RefSeq" id="WP_135341626.1">
    <property type="nucleotide sequence ID" value="NZ_JBHLTX010000045.1"/>
</dbReference>
<accession>A0A4Z0GCW2</accession>
<dbReference type="OrthoDB" id="9804511at2"/>
<name>A0A4Z0GCW2_9ACTN</name>
<dbReference type="GO" id="GO:0016787">
    <property type="term" value="F:hydrolase activity"/>
    <property type="evidence" value="ECO:0007669"/>
    <property type="project" value="UniProtKB-KW"/>
</dbReference>
<dbReference type="InterPro" id="IPR029052">
    <property type="entry name" value="Metallo-depent_PP-like"/>
</dbReference>
<feature type="domain" description="Calcineurin-like phosphoesterase" evidence="4">
    <location>
        <begin position="102"/>
        <end position="330"/>
    </location>
</feature>
<dbReference type="PANTHER" id="PTHR10161">
    <property type="entry name" value="TARTRATE-RESISTANT ACID PHOSPHATASE TYPE 5"/>
    <property type="match status" value="1"/>
</dbReference>
<protein>
    <submittedName>
        <fullName evidence="5">Calcineurin</fullName>
    </submittedName>
</protein>
<keyword evidence="1" id="KW-0732">Signal</keyword>
<dbReference type="InterPro" id="IPR004843">
    <property type="entry name" value="Calcineurin-like_PHP"/>
</dbReference>
<evidence type="ECO:0000313" key="5">
    <source>
        <dbReference type="EMBL" id="TGA93819.1"/>
    </source>
</evidence>
<keyword evidence="2" id="KW-0378">Hydrolase</keyword>
<dbReference type="Proteomes" id="UP000297948">
    <property type="component" value="Unassembled WGS sequence"/>
</dbReference>
<dbReference type="PROSITE" id="PS51318">
    <property type="entry name" value="TAT"/>
    <property type="match status" value="1"/>
</dbReference>
<gene>
    <name evidence="5" type="ORF">E4099_26375</name>
</gene>
<organism evidence="5 6">
    <name type="scientific">Streptomyces palmae</name>
    <dbReference type="NCBI Taxonomy" id="1701085"/>
    <lineage>
        <taxon>Bacteria</taxon>
        <taxon>Bacillati</taxon>
        <taxon>Actinomycetota</taxon>
        <taxon>Actinomycetes</taxon>
        <taxon>Kitasatosporales</taxon>
        <taxon>Streptomycetaceae</taxon>
        <taxon>Streptomyces</taxon>
    </lineage>
</organism>
<evidence type="ECO:0000313" key="6">
    <source>
        <dbReference type="Proteomes" id="UP000297948"/>
    </source>
</evidence>
<dbReference type="PANTHER" id="PTHR10161:SF14">
    <property type="entry name" value="TARTRATE-RESISTANT ACID PHOSPHATASE TYPE 5"/>
    <property type="match status" value="1"/>
</dbReference>
<feature type="region of interest" description="Disordered" evidence="3">
    <location>
        <begin position="74"/>
        <end position="94"/>
    </location>
</feature>